<dbReference type="GO" id="GO:0031380">
    <property type="term" value="C:nuclear RNA-directed RNA polymerase complex"/>
    <property type="evidence" value="ECO:0007669"/>
    <property type="project" value="TreeGrafter"/>
</dbReference>
<dbReference type="GO" id="GO:0031048">
    <property type="term" value="P:regulatory ncRNA-mediated heterochromatin formation"/>
    <property type="evidence" value="ECO:0007669"/>
    <property type="project" value="TreeGrafter"/>
</dbReference>
<evidence type="ECO:0000256" key="2">
    <source>
        <dbReference type="ARBA" id="ARBA00022490"/>
    </source>
</evidence>
<feature type="region of interest" description="Disordered" evidence="7">
    <location>
        <begin position="60"/>
        <end position="100"/>
    </location>
</feature>
<dbReference type="PANTHER" id="PTHR10887:SF341">
    <property type="entry name" value="NFX1-TYPE ZINC FINGER-CONTAINING PROTEIN 1"/>
    <property type="match status" value="1"/>
</dbReference>
<evidence type="ECO:0000313" key="10">
    <source>
        <dbReference type="RefSeq" id="XP_031549984.1"/>
    </source>
</evidence>
<evidence type="ECO:0000256" key="3">
    <source>
        <dbReference type="ARBA" id="ARBA00022723"/>
    </source>
</evidence>
<dbReference type="CDD" id="cd18808">
    <property type="entry name" value="SF1_C_Upf1"/>
    <property type="match status" value="1"/>
</dbReference>
<dbReference type="InParanoid" id="A0A6P8H0M3"/>
<evidence type="ECO:0000256" key="7">
    <source>
        <dbReference type="SAM" id="MobiDB-lite"/>
    </source>
</evidence>
<evidence type="ECO:0000256" key="6">
    <source>
        <dbReference type="ARBA" id="ARBA00022859"/>
    </source>
</evidence>
<reference evidence="10" key="1">
    <citation type="submission" date="2025-08" db="UniProtKB">
        <authorList>
            <consortium name="RefSeq"/>
        </authorList>
    </citation>
    <scope>IDENTIFICATION</scope>
    <source>
        <tissue evidence="10">Tentacle</tissue>
    </source>
</reference>
<dbReference type="InterPro" id="IPR041679">
    <property type="entry name" value="DNA2/NAM7-like_C"/>
</dbReference>
<organism evidence="9 10">
    <name type="scientific">Actinia tenebrosa</name>
    <name type="common">Australian red waratah sea anemone</name>
    <dbReference type="NCBI Taxonomy" id="6105"/>
    <lineage>
        <taxon>Eukaryota</taxon>
        <taxon>Metazoa</taxon>
        <taxon>Cnidaria</taxon>
        <taxon>Anthozoa</taxon>
        <taxon>Hexacorallia</taxon>
        <taxon>Actiniaria</taxon>
        <taxon>Actiniidae</taxon>
        <taxon>Actinia</taxon>
    </lineage>
</organism>
<keyword evidence="2" id="KW-0963">Cytoplasm</keyword>
<comment type="subcellular location">
    <subcellularLocation>
        <location evidence="1">Cytoplasm</location>
    </subcellularLocation>
</comment>
<dbReference type="Pfam" id="PF13087">
    <property type="entry name" value="AAA_12"/>
    <property type="match status" value="1"/>
</dbReference>
<evidence type="ECO:0000313" key="9">
    <source>
        <dbReference type="Proteomes" id="UP000515163"/>
    </source>
</evidence>
<protein>
    <submittedName>
        <fullName evidence="10">NFX1-type zinc finger-containing protein 1-like</fullName>
    </submittedName>
</protein>
<evidence type="ECO:0000256" key="5">
    <source>
        <dbReference type="ARBA" id="ARBA00022833"/>
    </source>
</evidence>
<dbReference type="SUPFAM" id="SSF52540">
    <property type="entry name" value="P-loop containing nucleoside triphosphate hydrolases"/>
    <property type="match status" value="1"/>
</dbReference>
<dbReference type="CDD" id="cd17936">
    <property type="entry name" value="EEXXEc_NFX1"/>
    <property type="match status" value="1"/>
</dbReference>
<evidence type="ECO:0000259" key="8">
    <source>
        <dbReference type="PROSITE" id="PS51981"/>
    </source>
</evidence>
<gene>
    <name evidence="10" type="primary">LOC116287444</name>
</gene>
<keyword evidence="6" id="KW-0391">Immunity</keyword>
<dbReference type="PROSITE" id="PS51981">
    <property type="entry name" value="ZF_RZ"/>
    <property type="match status" value="1"/>
</dbReference>
<feature type="domain" description="RZ-type" evidence="8">
    <location>
        <begin position="1270"/>
        <end position="1339"/>
    </location>
</feature>
<dbReference type="GO" id="GO:0005737">
    <property type="term" value="C:cytoplasm"/>
    <property type="evidence" value="ECO:0007669"/>
    <property type="project" value="UniProtKB-SubCell"/>
</dbReference>
<keyword evidence="9" id="KW-1185">Reference proteome</keyword>
<dbReference type="GeneID" id="116287444"/>
<dbReference type="RefSeq" id="XP_031549984.1">
    <property type="nucleotide sequence ID" value="XM_031694124.1"/>
</dbReference>
<evidence type="ECO:0000256" key="4">
    <source>
        <dbReference type="ARBA" id="ARBA00022771"/>
    </source>
</evidence>
<dbReference type="Pfam" id="PF13086">
    <property type="entry name" value="AAA_11"/>
    <property type="match status" value="1"/>
</dbReference>
<keyword evidence="3" id="KW-0479">Metal-binding</keyword>
<dbReference type="InterPro" id="IPR027417">
    <property type="entry name" value="P-loop_NTPase"/>
</dbReference>
<keyword evidence="5" id="KW-0862">Zinc</keyword>
<sequence>MRYFIENKTSFQMVESDSYFEAYRHNLSALQKLTDENLPFKDYIVFGNKDVLPPKYLLENAEEPKEPNEEEGDRGKVAHEESLSTVKETENAKDDDELSEGELDPATVYFDLKIICDPKYSEDCDQNMSSVPVLELDQWPNKEVLGLDESQYRACQLALTKRFALIQGPPGTGKTYVGLKIAHALLDNRDLWSGENRSPILMVSYTNHALDQFLMGLNNKQGIVRVGSRSRVEELYNYNLKMLRKRKHHDEDVDLLYLREKDGIRRKIMEIESKYLPKEAASLLAQSNKAVISLKGLQKFIEFEHFKALKPFEQCSYVQMDEELLRWLDIEIRPAKNRARKEEDKQFLKEIQRMSSFRESIDEDIEVIDTEKGKFFPACYIDDAVEPNKLRDSLENSYIMAERREIAIDDIWQLRLDERWRLYRLWRDRLQDDCQKRIIDSQDTGYETELKKLQESNEDVDFKIFRNSRVIGMTTSCAAKYHSLLQRVKPKVVIVEEAAEVLEAHILTSLPLDCEHVILIGDHQQLRPSCTVYELAKKYNLNISMFERLVKLQMPCVRLSEQHRMRPEIASLMKHIYEDLQDHPSVKEYDNMRGVEHNVFFIDHRHHEDSSEDSFSHLNEHEAQFLVRLCRYFVQQGYEPSQITILTPYLGQMFMIRDHMTEGDDDLRKQTRLTTIDNYQGEENDIILLSLVRSNDTGHVGFILLKEPKDFLEKVPYGGCDVPCMCRLRCGHSCKLSCHPFDKEHEEFKCLEQCARTIRGCENGHLCEKECSEPCDFDCNYPVDKILRCGHTKKNARCSVNIQRLECDVRCEKKLKCGHQCQAKCGKSCTKACQELEKRNDWPCGHEVTIACSATPFDCPGPCGNPICDHICSGSCGECLQGRVHRRCMKTCGRVLVCGHECRDKCTITCPPCTNKCETKCKHSECRRKCGEPCVSCTDQCEWKCEHFQCSKKCGEICDRPRCDEPCRKLLQCKHRCRGLCNEPCICVECEKKEIQILFGTEDFDDETVRFIQLRGCEHIFEVRALDHWMDMGNDDQTEQNSIQPKVCPGCKTPIQTMMRYNNVIKKQLKDIERVKGKLFKPLSEERRYKVRKKLTQYLRDASSNSISSSAGRKRRHDEVLLKRIDQARNLFEITNIGNQVELLTRCHTLIKKATETKAKIADEKSAEMKDVDLGISVLKFLEEKRIVGSVEREITDIELELKRQKVVIEICSLLSKTESLDISLSSEHKTLLDNIRNSLSKASSNEKPELDSYLKEVEEIRSTYPIAPPTREEKDQIIKVMGLSKGHWYKCRQGHVYAIGECGGAMETGTCPECHDVIGGASHRLAEGNKVATEMDGARHSAWSEQANMGNYDLQE</sequence>
<dbReference type="OrthoDB" id="2423195at2759"/>
<dbReference type="Pfam" id="PF20173">
    <property type="entry name" value="ZnF_RZ-type"/>
    <property type="match status" value="1"/>
</dbReference>
<dbReference type="GO" id="GO:0002376">
    <property type="term" value="P:immune system process"/>
    <property type="evidence" value="ECO:0007669"/>
    <property type="project" value="UniProtKB-KW"/>
</dbReference>
<dbReference type="InterPro" id="IPR045055">
    <property type="entry name" value="DNA2/NAM7-like"/>
</dbReference>
<evidence type="ECO:0000256" key="1">
    <source>
        <dbReference type="ARBA" id="ARBA00004496"/>
    </source>
</evidence>
<dbReference type="Gene3D" id="3.40.50.300">
    <property type="entry name" value="P-loop containing nucleotide triphosphate hydrolases"/>
    <property type="match status" value="3"/>
</dbReference>
<dbReference type="KEGG" id="aten:116287444"/>
<keyword evidence="4" id="KW-0863">Zinc-finger</keyword>
<dbReference type="InterPro" id="IPR041677">
    <property type="entry name" value="DNA2/NAM7_AAA_11"/>
</dbReference>
<dbReference type="GO" id="GO:0004386">
    <property type="term" value="F:helicase activity"/>
    <property type="evidence" value="ECO:0007669"/>
    <property type="project" value="InterPro"/>
</dbReference>
<dbReference type="InterPro" id="IPR047187">
    <property type="entry name" value="SF1_C_Upf1"/>
</dbReference>
<dbReference type="Proteomes" id="UP000515163">
    <property type="component" value="Unplaced"/>
</dbReference>
<proteinExistence type="predicted"/>
<dbReference type="PANTHER" id="PTHR10887">
    <property type="entry name" value="DNA2/NAM7 HELICASE FAMILY"/>
    <property type="match status" value="1"/>
</dbReference>
<dbReference type="GO" id="GO:0008270">
    <property type="term" value="F:zinc ion binding"/>
    <property type="evidence" value="ECO:0007669"/>
    <property type="project" value="UniProtKB-KW"/>
</dbReference>
<dbReference type="CDD" id="cd06008">
    <property type="entry name" value="NF-X1-zinc-finger"/>
    <property type="match status" value="1"/>
</dbReference>
<feature type="compositionally biased region" description="Basic and acidic residues" evidence="7">
    <location>
        <begin position="62"/>
        <end position="92"/>
    </location>
</feature>
<accession>A0A6P8H0M3</accession>
<name>A0A6P8H0M3_ACTTE</name>
<dbReference type="InterPro" id="IPR046439">
    <property type="entry name" value="ZF_RZ_dom"/>
</dbReference>